<comment type="caution">
    <text evidence="2">The sequence shown here is derived from an EMBL/GenBank/DDBJ whole genome shotgun (WGS) entry which is preliminary data.</text>
</comment>
<accession>A0A4Z2HTM2</accession>
<sequence length="100" mass="10821">MEGGSQQTPPQKHSQAVRGWRRKSTASSQRHRALVLKRGERGPVSAWEPAGLRSRLLSISGLSGLSDSSFPWESQNQEVGFQSSVLGGAPSFPVAHTPDR</sequence>
<feature type="compositionally biased region" description="Basic residues" evidence="1">
    <location>
        <begin position="19"/>
        <end position="35"/>
    </location>
</feature>
<dbReference type="Proteomes" id="UP000314294">
    <property type="component" value="Unassembled WGS sequence"/>
</dbReference>
<evidence type="ECO:0000313" key="2">
    <source>
        <dbReference type="EMBL" id="TNN68901.1"/>
    </source>
</evidence>
<dbReference type="EMBL" id="SRLO01000183">
    <property type="protein sequence ID" value="TNN68901.1"/>
    <property type="molecule type" value="Genomic_DNA"/>
</dbReference>
<dbReference type="AlphaFoldDB" id="A0A4Z2HTM2"/>
<name>A0A4Z2HTM2_9TELE</name>
<proteinExistence type="predicted"/>
<evidence type="ECO:0000256" key="1">
    <source>
        <dbReference type="SAM" id="MobiDB-lite"/>
    </source>
</evidence>
<feature type="compositionally biased region" description="Polar residues" evidence="1">
    <location>
        <begin position="1"/>
        <end position="14"/>
    </location>
</feature>
<feature type="region of interest" description="Disordered" evidence="1">
    <location>
        <begin position="1"/>
        <end position="37"/>
    </location>
</feature>
<reference evidence="2 3" key="1">
    <citation type="submission" date="2019-03" db="EMBL/GenBank/DDBJ databases">
        <title>First draft genome of Liparis tanakae, snailfish: a comprehensive survey of snailfish specific genes.</title>
        <authorList>
            <person name="Kim W."/>
            <person name="Song I."/>
            <person name="Jeong J.-H."/>
            <person name="Kim D."/>
            <person name="Kim S."/>
            <person name="Ryu S."/>
            <person name="Song J.Y."/>
            <person name="Lee S.K."/>
        </authorList>
    </citation>
    <scope>NUCLEOTIDE SEQUENCE [LARGE SCALE GENOMIC DNA]</scope>
    <source>
        <tissue evidence="2">Muscle</tissue>
    </source>
</reference>
<keyword evidence="3" id="KW-1185">Reference proteome</keyword>
<evidence type="ECO:0000313" key="3">
    <source>
        <dbReference type="Proteomes" id="UP000314294"/>
    </source>
</evidence>
<gene>
    <name evidence="2" type="ORF">EYF80_020936</name>
</gene>
<organism evidence="2 3">
    <name type="scientific">Liparis tanakae</name>
    <name type="common">Tanaka's snailfish</name>
    <dbReference type="NCBI Taxonomy" id="230148"/>
    <lineage>
        <taxon>Eukaryota</taxon>
        <taxon>Metazoa</taxon>
        <taxon>Chordata</taxon>
        <taxon>Craniata</taxon>
        <taxon>Vertebrata</taxon>
        <taxon>Euteleostomi</taxon>
        <taxon>Actinopterygii</taxon>
        <taxon>Neopterygii</taxon>
        <taxon>Teleostei</taxon>
        <taxon>Neoteleostei</taxon>
        <taxon>Acanthomorphata</taxon>
        <taxon>Eupercaria</taxon>
        <taxon>Perciformes</taxon>
        <taxon>Cottioidei</taxon>
        <taxon>Cottales</taxon>
        <taxon>Liparidae</taxon>
        <taxon>Liparis</taxon>
    </lineage>
</organism>
<protein>
    <submittedName>
        <fullName evidence="2">Uncharacterized protein</fullName>
    </submittedName>
</protein>